<dbReference type="AlphaFoldDB" id="A0AAV1IIN1"/>
<keyword evidence="2" id="KW-1185">Reference proteome</keyword>
<evidence type="ECO:0000313" key="2">
    <source>
        <dbReference type="Proteomes" id="UP001314263"/>
    </source>
</evidence>
<accession>A0AAV1IIN1</accession>
<gene>
    <name evidence="1" type="ORF">CVIRNUC_009885</name>
</gene>
<dbReference type="EMBL" id="CAUYUE010000015">
    <property type="protein sequence ID" value="CAK0786671.1"/>
    <property type="molecule type" value="Genomic_DNA"/>
</dbReference>
<comment type="caution">
    <text evidence="1">The sequence shown here is derived from an EMBL/GenBank/DDBJ whole genome shotgun (WGS) entry which is preliminary data.</text>
</comment>
<reference evidence="1 2" key="1">
    <citation type="submission" date="2023-10" db="EMBL/GenBank/DDBJ databases">
        <authorList>
            <person name="Maclean D."/>
            <person name="Macfadyen A."/>
        </authorList>
    </citation>
    <scope>NUCLEOTIDE SEQUENCE [LARGE SCALE GENOMIC DNA]</scope>
</reference>
<protein>
    <submittedName>
        <fullName evidence="1">Uncharacterized protein</fullName>
    </submittedName>
</protein>
<name>A0AAV1IIN1_9CHLO</name>
<sequence length="110" mass="12194">MHMKNCCTISGTGTDMKADKVHGAECHMFGSAVLHQPSMNCSQLNTELDTHHNTASLVSGFRRDRFSFYVDSTDRSHRFAKIEKVVGLEKTHAALISQADRSINRSRVAG</sequence>
<dbReference type="Proteomes" id="UP001314263">
    <property type="component" value="Unassembled WGS sequence"/>
</dbReference>
<proteinExistence type="predicted"/>
<evidence type="ECO:0000313" key="1">
    <source>
        <dbReference type="EMBL" id="CAK0786671.1"/>
    </source>
</evidence>
<organism evidence="1 2">
    <name type="scientific">Coccomyxa viridis</name>
    <dbReference type="NCBI Taxonomy" id="1274662"/>
    <lineage>
        <taxon>Eukaryota</taxon>
        <taxon>Viridiplantae</taxon>
        <taxon>Chlorophyta</taxon>
        <taxon>core chlorophytes</taxon>
        <taxon>Trebouxiophyceae</taxon>
        <taxon>Trebouxiophyceae incertae sedis</taxon>
        <taxon>Coccomyxaceae</taxon>
        <taxon>Coccomyxa</taxon>
    </lineage>
</organism>